<evidence type="ECO:0000259" key="1">
    <source>
        <dbReference type="PROSITE" id="PS50112"/>
    </source>
</evidence>
<evidence type="ECO:0000313" key="5">
    <source>
        <dbReference type="EMBL" id="QPM68701.1"/>
    </source>
</evidence>
<dbReference type="InterPro" id="IPR029787">
    <property type="entry name" value="Nucleotide_cyclase"/>
</dbReference>
<reference evidence="5 6" key="1">
    <citation type="journal article" date="2021" name="Nat. Commun.">
        <title>Isolation of a member of the candidate phylum Atribacteria reveals a unique cell membrane structure.</title>
        <authorList>
            <person name="Taiki K."/>
            <person name="Nobu M.K."/>
            <person name="Kusada H."/>
            <person name="Meng X.-Y."/>
            <person name="Hosoki N."/>
            <person name="Uematsu K."/>
            <person name="Yoshioka H."/>
            <person name="Kamagata Y."/>
            <person name="Tamaki H."/>
        </authorList>
    </citation>
    <scope>NUCLEOTIDE SEQUENCE [LARGE SCALE GENOMIC DNA]</scope>
    <source>
        <strain evidence="5 6">RT761</strain>
    </source>
</reference>
<dbReference type="PROSITE" id="PS51832">
    <property type="entry name" value="HD_GYP"/>
    <property type="match status" value="1"/>
</dbReference>
<feature type="domain" description="PAC" evidence="2">
    <location>
        <begin position="527"/>
        <end position="579"/>
    </location>
</feature>
<dbReference type="EMBL" id="CP065383">
    <property type="protein sequence ID" value="QPM68701.1"/>
    <property type="molecule type" value="Genomic_DNA"/>
</dbReference>
<dbReference type="InterPro" id="IPR013656">
    <property type="entry name" value="PAS_4"/>
</dbReference>
<evidence type="ECO:0000259" key="4">
    <source>
        <dbReference type="PROSITE" id="PS51832"/>
    </source>
</evidence>
<feature type="domain" description="PAC" evidence="2">
    <location>
        <begin position="777"/>
        <end position="829"/>
    </location>
</feature>
<dbReference type="PROSITE" id="PS50887">
    <property type="entry name" value="GGDEF"/>
    <property type="match status" value="1"/>
</dbReference>
<dbReference type="Gene3D" id="3.30.450.20">
    <property type="entry name" value="PAS domain"/>
    <property type="match status" value="5"/>
</dbReference>
<name>A0A7T1F3T4_ATRLM</name>
<dbReference type="Pfam" id="PF08448">
    <property type="entry name" value="PAS_4"/>
    <property type="match status" value="1"/>
</dbReference>
<evidence type="ECO:0000259" key="3">
    <source>
        <dbReference type="PROSITE" id="PS50887"/>
    </source>
</evidence>
<dbReference type="InterPro" id="IPR018771">
    <property type="entry name" value="PocR_dom"/>
</dbReference>
<dbReference type="InterPro" id="IPR052155">
    <property type="entry name" value="Biofilm_reg_signaling"/>
</dbReference>
<dbReference type="Proteomes" id="UP000594463">
    <property type="component" value="Chromosome"/>
</dbReference>
<dbReference type="Pfam" id="PF00990">
    <property type="entry name" value="GGDEF"/>
    <property type="match status" value="1"/>
</dbReference>
<dbReference type="Gene3D" id="1.10.3210.10">
    <property type="entry name" value="Hypothetical protein af1432"/>
    <property type="match status" value="1"/>
</dbReference>
<dbReference type="CDD" id="cd01949">
    <property type="entry name" value="GGDEF"/>
    <property type="match status" value="1"/>
</dbReference>
<feature type="domain" description="PAS" evidence="1">
    <location>
        <begin position="329"/>
        <end position="374"/>
    </location>
</feature>
<feature type="domain" description="GGDEF" evidence="3">
    <location>
        <begin position="858"/>
        <end position="991"/>
    </location>
</feature>
<dbReference type="SMART" id="SM00086">
    <property type="entry name" value="PAC"/>
    <property type="match status" value="4"/>
</dbReference>
<dbReference type="Gene3D" id="3.30.70.270">
    <property type="match status" value="1"/>
</dbReference>
<dbReference type="CDD" id="cd00077">
    <property type="entry name" value="HDc"/>
    <property type="match status" value="1"/>
</dbReference>
<dbReference type="AlphaFoldDB" id="A0A7T1F3T4"/>
<dbReference type="InterPro" id="IPR035965">
    <property type="entry name" value="PAS-like_dom_sf"/>
</dbReference>
<dbReference type="EC" id="2.7.7.65" evidence="5"/>
<proteinExistence type="predicted"/>
<sequence length="1169" mass="134701">MRAEQKYLLSIEQYPEGIALFREELSTDGKLEDFVFIEVNQPWERLTGLSQKQVIGKKASDILAEIDFPVENWISLCEKIWLNKTHLRFEHFFQPIDRWFEITSFYDQTNILVCIFREITDLDKDHDLMSPSIIEKDVKNLKLTDLIDKPALQSLINDFYNLTKIRISLLDVEGKVLVSTGDEEICRRFHHRHPGTKMHCQESNTQLTKDIPEGTFKAYKCKNNIWDIATPIVIEGKTLGNLFLGQFFYDDEPIDYEFFRAQARQYGFDEHKYIACLNQVPRYNRDIVQSALTFVSNLAKMISVMGFSSIKLTRSLEERNRYLREMRESRERLTATLHSIGDGVISTDKNGFITNLNPMAEIITGWKATEAKGRMIDEIFSIRDEKSDFSYNYQIVGVLNGKGIHNFTNSIILIDRNGIAKPIDGSIAPIQDQFGKRIGAVITFRDQSMNRAITRDLRIMKSAIESSINAIAMANLNGLITYVNSAALRLWGYEKKEEVMGKPVRYFWGKEFEKLQVMNKVREKGEFFGELSGRKKDGTFFDVQISATLVTNEEDQPVCFMDSFVDITEQKWTEKTLAEEAIRRRILIEQSRDGIVVMDQEGGVFEANQRFADMLGYTMDEIYRLHVWEWDAQFTREQLLSQTQLVSEAGDHFETKHRHKNGSIINVEISSNAAVFDGKKLIFCVCHDITNRKKMEEELRRERTLLRTLIDNLPDAVYVKDRETRKLLANPADLENMGLKREEDVLGKTDFEVFPQEVAQLFYKDDMYVLNKGKPIINREERLVRPSGEEHFLLSSKIPLFDEKGEVIGLIGIGHDITEQRKANERVNYLSFHDSLTGLYNRVYLEEEIKRLDTDRQVPIGIIMVDINRLKLINDAYGHPMGDQLLKTSSGVLKNVCRKEDIIARWGGDEFVIFLPKTSVKEIDSIKKRIIEQCKKTQVCSIPLSMSIGFSVKTQVDQDIMKTFKEAEDNMYQNKLIESRSSRNTFLLTLKSALQKKNDISNEHIDYLQNLAQIFGEAVNLTGTDLDRLILLVTFHDIGNIASPDEIVNKTGPLTKEEQSIIQRHSEIGYRIARTIDELSGIAYAILSQHENWDGSGYPQGLKGEEIPLLSRMNAIITTYDEMTRKNRFNQGRICSKAKALKELERCAGKKFDPELVNLFIDRMKILSV</sequence>
<dbReference type="SUPFAM" id="SSF55073">
    <property type="entry name" value="Nucleotide cyclase"/>
    <property type="match status" value="1"/>
</dbReference>
<dbReference type="GO" id="GO:0052621">
    <property type="term" value="F:diguanylate cyclase activity"/>
    <property type="evidence" value="ECO:0007669"/>
    <property type="project" value="UniProtKB-EC"/>
</dbReference>
<keyword evidence="6" id="KW-1185">Reference proteome</keyword>
<keyword evidence="5" id="KW-0548">Nucleotidyltransferase</keyword>
<dbReference type="SMART" id="SM00267">
    <property type="entry name" value="GGDEF"/>
    <property type="match status" value="1"/>
</dbReference>
<dbReference type="PROSITE" id="PS50113">
    <property type="entry name" value="PAC"/>
    <property type="match status" value="2"/>
</dbReference>
<dbReference type="RefSeq" id="WP_218111196.1">
    <property type="nucleotide sequence ID" value="NZ_CP065383.1"/>
</dbReference>
<dbReference type="Pfam" id="PF10114">
    <property type="entry name" value="PocR"/>
    <property type="match status" value="1"/>
</dbReference>
<dbReference type="SUPFAM" id="SSF55785">
    <property type="entry name" value="PYP-like sensor domain (PAS domain)"/>
    <property type="match status" value="5"/>
</dbReference>
<dbReference type="InterPro" id="IPR000160">
    <property type="entry name" value="GGDEF_dom"/>
</dbReference>
<feature type="domain" description="PAS" evidence="1">
    <location>
        <begin position="456"/>
        <end position="497"/>
    </location>
</feature>
<dbReference type="InterPro" id="IPR000014">
    <property type="entry name" value="PAS"/>
</dbReference>
<keyword evidence="5" id="KW-0808">Transferase</keyword>
<feature type="domain" description="PAS" evidence="1">
    <location>
        <begin position="702"/>
        <end position="743"/>
    </location>
</feature>
<protein>
    <submittedName>
        <fullName evidence="5">Putative diguanylate cyclase YegE</fullName>
        <ecNumber evidence="5">2.7.7.65</ecNumber>
    </submittedName>
</protein>
<dbReference type="PROSITE" id="PS50112">
    <property type="entry name" value="PAS"/>
    <property type="match status" value="4"/>
</dbReference>
<feature type="domain" description="PAS" evidence="1">
    <location>
        <begin position="580"/>
        <end position="622"/>
    </location>
</feature>
<dbReference type="PANTHER" id="PTHR44757">
    <property type="entry name" value="DIGUANYLATE CYCLASE DGCP"/>
    <property type="match status" value="1"/>
</dbReference>
<evidence type="ECO:0000313" key="6">
    <source>
        <dbReference type="Proteomes" id="UP000594463"/>
    </source>
</evidence>
<feature type="domain" description="HD-GYP" evidence="4">
    <location>
        <begin position="979"/>
        <end position="1169"/>
    </location>
</feature>
<dbReference type="NCBIfam" id="TIGR00229">
    <property type="entry name" value="sensory_box"/>
    <property type="match status" value="4"/>
</dbReference>
<dbReference type="InterPro" id="IPR003607">
    <property type="entry name" value="HD/PDEase_dom"/>
</dbReference>
<evidence type="ECO:0000259" key="2">
    <source>
        <dbReference type="PROSITE" id="PS50113"/>
    </source>
</evidence>
<dbReference type="NCBIfam" id="TIGR00254">
    <property type="entry name" value="GGDEF"/>
    <property type="match status" value="1"/>
</dbReference>
<dbReference type="CDD" id="cd00130">
    <property type="entry name" value="PAS"/>
    <property type="match status" value="5"/>
</dbReference>
<dbReference type="InterPro" id="IPR037522">
    <property type="entry name" value="HD_GYP_dom"/>
</dbReference>
<dbReference type="InterPro" id="IPR043128">
    <property type="entry name" value="Rev_trsase/Diguanyl_cyclase"/>
</dbReference>
<organism evidence="5 6">
    <name type="scientific">Atribacter laminatus</name>
    <dbReference type="NCBI Taxonomy" id="2847778"/>
    <lineage>
        <taxon>Bacteria</taxon>
        <taxon>Pseudomonadati</taxon>
        <taxon>Atribacterota</taxon>
        <taxon>Atribacteria</taxon>
        <taxon>Atribacterales</taxon>
        <taxon>Atribacteraceae</taxon>
        <taxon>Atribacter</taxon>
    </lineage>
</organism>
<gene>
    <name evidence="5" type="primary">yegE_2</name>
    <name evidence="5" type="ORF">RT761_01923</name>
</gene>
<dbReference type="Pfam" id="PF00989">
    <property type="entry name" value="PAS"/>
    <property type="match status" value="1"/>
</dbReference>
<dbReference type="GO" id="GO:0006355">
    <property type="term" value="P:regulation of DNA-templated transcription"/>
    <property type="evidence" value="ECO:0007669"/>
    <property type="project" value="InterPro"/>
</dbReference>
<dbReference type="PANTHER" id="PTHR44757:SF2">
    <property type="entry name" value="BIOFILM ARCHITECTURE MAINTENANCE PROTEIN MBAA"/>
    <property type="match status" value="1"/>
</dbReference>
<dbReference type="SMART" id="SM00091">
    <property type="entry name" value="PAS"/>
    <property type="match status" value="5"/>
</dbReference>
<dbReference type="InterPro" id="IPR000700">
    <property type="entry name" value="PAS-assoc_C"/>
</dbReference>
<dbReference type="SUPFAM" id="SSF109604">
    <property type="entry name" value="HD-domain/PDEase-like"/>
    <property type="match status" value="1"/>
</dbReference>
<dbReference type="Pfam" id="PF13487">
    <property type="entry name" value="HD_5"/>
    <property type="match status" value="1"/>
</dbReference>
<dbReference type="InterPro" id="IPR001610">
    <property type="entry name" value="PAC"/>
</dbReference>
<dbReference type="InterPro" id="IPR013767">
    <property type="entry name" value="PAS_fold"/>
</dbReference>
<dbReference type="KEGG" id="alam:RT761_01923"/>
<dbReference type="Pfam" id="PF13426">
    <property type="entry name" value="PAS_9"/>
    <property type="match status" value="3"/>
</dbReference>
<accession>A0A7T1F3T4</accession>